<evidence type="ECO:0000256" key="1">
    <source>
        <dbReference type="ARBA" id="ARBA00010641"/>
    </source>
</evidence>
<keyword evidence="8" id="KW-1185">Reference proteome</keyword>
<dbReference type="CDD" id="cd06171">
    <property type="entry name" value="Sigma70_r4"/>
    <property type="match status" value="1"/>
</dbReference>
<evidence type="ECO:0000256" key="4">
    <source>
        <dbReference type="ARBA" id="ARBA00023163"/>
    </source>
</evidence>
<dbReference type="RefSeq" id="WP_145714602.1">
    <property type="nucleotide sequence ID" value="NZ_BAAAFY010000001.1"/>
</dbReference>
<evidence type="ECO:0000313" key="7">
    <source>
        <dbReference type="EMBL" id="TWI88784.1"/>
    </source>
</evidence>
<dbReference type="InterPro" id="IPR013249">
    <property type="entry name" value="RNA_pol_sigma70_r4_t2"/>
</dbReference>
<dbReference type="InterPro" id="IPR036388">
    <property type="entry name" value="WH-like_DNA-bd_sf"/>
</dbReference>
<proteinExistence type="inferred from homology"/>
<keyword evidence="4" id="KW-0804">Transcription</keyword>
<evidence type="ECO:0000256" key="2">
    <source>
        <dbReference type="ARBA" id="ARBA00023015"/>
    </source>
</evidence>
<name>A0A562T6A7_CHIJA</name>
<dbReference type="InterPro" id="IPR013325">
    <property type="entry name" value="RNA_pol_sigma_r2"/>
</dbReference>
<dbReference type="GO" id="GO:0006352">
    <property type="term" value="P:DNA-templated transcription initiation"/>
    <property type="evidence" value="ECO:0007669"/>
    <property type="project" value="InterPro"/>
</dbReference>
<evidence type="ECO:0000259" key="5">
    <source>
        <dbReference type="Pfam" id="PF04542"/>
    </source>
</evidence>
<dbReference type="Pfam" id="PF04542">
    <property type="entry name" value="Sigma70_r2"/>
    <property type="match status" value="1"/>
</dbReference>
<protein>
    <submittedName>
        <fullName evidence="7">RNA polymerase sigma-70 factor (ECF subfamily)</fullName>
    </submittedName>
</protein>
<sequence>MQAKPISDSELLQSIQRDDVAAFEILYDRYWKALYTRACQRVDKDEAKDMVQEVMITLWNRRKEISLKENGELGGYLFTAIKYRVISHYAFSQAEIKQVSFFDVLDAMPVDNLETKDLQRQIEAEVSKLPTRMQEIFRLSREDEYSIAEIAKRLGLSEQTVKNQLTEALKRLRNSLQSRTAGEWALVLFYLFCHFNSK</sequence>
<dbReference type="PANTHER" id="PTHR43133:SF46">
    <property type="entry name" value="RNA POLYMERASE SIGMA-70 FACTOR ECF SUBFAMILY"/>
    <property type="match status" value="1"/>
</dbReference>
<evidence type="ECO:0000256" key="3">
    <source>
        <dbReference type="ARBA" id="ARBA00023082"/>
    </source>
</evidence>
<evidence type="ECO:0000259" key="6">
    <source>
        <dbReference type="Pfam" id="PF08281"/>
    </source>
</evidence>
<dbReference type="NCBIfam" id="TIGR02937">
    <property type="entry name" value="sigma70-ECF"/>
    <property type="match status" value="1"/>
</dbReference>
<keyword evidence="2" id="KW-0805">Transcription regulation</keyword>
<dbReference type="GO" id="GO:0016987">
    <property type="term" value="F:sigma factor activity"/>
    <property type="evidence" value="ECO:0007669"/>
    <property type="project" value="UniProtKB-KW"/>
</dbReference>
<accession>A0A562T6A7</accession>
<gene>
    <name evidence="7" type="ORF">LX66_2870</name>
</gene>
<evidence type="ECO:0000313" key="8">
    <source>
        <dbReference type="Proteomes" id="UP000316778"/>
    </source>
</evidence>
<dbReference type="EMBL" id="VLLG01000003">
    <property type="protein sequence ID" value="TWI88784.1"/>
    <property type="molecule type" value="Genomic_DNA"/>
</dbReference>
<dbReference type="Proteomes" id="UP000316778">
    <property type="component" value="Unassembled WGS sequence"/>
</dbReference>
<feature type="domain" description="RNA polymerase sigma factor 70 region 4 type 2" evidence="6">
    <location>
        <begin position="120"/>
        <end position="172"/>
    </location>
</feature>
<dbReference type="SUPFAM" id="SSF88659">
    <property type="entry name" value="Sigma3 and sigma4 domains of RNA polymerase sigma factors"/>
    <property type="match status" value="1"/>
</dbReference>
<dbReference type="InterPro" id="IPR014284">
    <property type="entry name" value="RNA_pol_sigma-70_dom"/>
</dbReference>
<dbReference type="PANTHER" id="PTHR43133">
    <property type="entry name" value="RNA POLYMERASE ECF-TYPE SIGMA FACTO"/>
    <property type="match status" value="1"/>
</dbReference>
<organism evidence="7 8">
    <name type="scientific">Chitinophaga japonensis</name>
    <name type="common">Flexibacter japonensis</name>
    <dbReference type="NCBI Taxonomy" id="104662"/>
    <lineage>
        <taxon>Bacteria</taxon>
        <taxon>Pseudomonadati</taxon>
        <taxon>Bacteroidota</taxon>
        <taxon>Chitinophagia</taxon>
        <taxon>Chitinophagales</taxon>
        <taxon>Chitinophagaceae</taxon>
        <taxon>Chitinophaga</taxon>
    </lineage>
</organism>
<dbReference type="InterPro" id="IPR039425">
    <property type="entry name" value="RNA_pol_sigma-70-like"/>
</dbReference>
<comment type="similarity">
    <text evidence="1">Belongs to the sigma-70 factor family. ECF subfamily.</text>
</comment>
<dbReference type="SUPFAM" id="SSF88946">
    <property type="entry name" value="Sigma2 domain of RNA polymerase sigma factors"/>
    <property type="match status" value="1"/>
</dbReference>
<dbReference type="InterPro" id="IPR007627">
    <property type="entry name" value="RNA_pol_sigma70_r2"/>
</dbReference>
<comment type="caution">
    <text evidence="7">The sequence shown here is derived from an EMBL/GenBank/DDBJ whole genome shotgun (WGS) entry which is preliminary data.</text>
</comment>
<dbReference type="OrthoDB" id="665849at2"/>
<feature type="domain" description="RNA polymerase sigma-70 region 2" evidence="5">
    <location>
        <begin position="26"/>
        <end position="89"/>
    </location>
</feature>
<reference evidence="7 8" key="1">
    <citation type="journal article" date="2013" name="Stand. Genomic Sci.">
        <title>Genomic Encyclopedia of Type Strains, Phase I: The one thousand microbial genomes (KMG-I) project.</title>
        <authorList>
            <person name="Kyrpides N.C."/>
            <person name="Woyke T."/>
            <person name="Eisen J.A."/>
            <person name="Garrity G."/>
            <person name="Lilburn T.G."/>
            <person name="Beck B.J."/>
            <person name="Whitman W.B."/>
            <person name="Hugenholtz P."/>
            <person name="Klenk H.P."/>
        </authorList>
    </citation>
    <scope>NUCLEOTIDE SEQUENCE [LARGE SCALE GENOMIC DNA]</scope>
    <source>
        <strain evidence="7 8">DSM 13484</strain>
    </source>
</reference>
<dbReference type="Pfam" id="PF08281">
    <property type="entry name" value="Sigma70_r4_2"/>
    <property type="match status" value="1"/>
</dbReference>
<dbReference type="Gene3D" id="1.10.10.10">
    <property type="entry name" value="Winged helix-like DNA-binding domain superfamily/Winged helix DNA-binding domain"/>
    <property type="match status" value="1"/>
</dbReference>
<dbReference type="GO" id="GO:0003677">
    <property type="term" value="F:DNA binding"/>
    <property type="evidence" value="ECO:0007669"/>
    <property type="project" value="InterPro"/>
</dbReference>
<keyword evidence="3" id="KW-0731">Sigma factor</keyword>
<dbReference type="Gene3D" id="1.10.1740.10">
    <property type="match status" value="1"/>
</dbReference>
<dbReference type="InterPro" id="IPR013324">
    <property type="entry name" value="RNA_pol_sigma_r3/r4-like"/>
</dbReference>
<dbReference type="AlphaFoldDB" id="A0A562T6A7"/>